<dbReference type="Pfam" id="PF02201">
    <property type="entry name" value="SWIB"/>
    <property type="match status" value="1"/>
</dbReference>
<proteinExistence type="predicted"/>
<dbReference type="SMART" id="SM00151">
    <property type="entry name" value="SWIB"/>
    <property type="match status" value="1"/>
</dbReference>
<dbReference type="Gene3D" id="1.10.245.10">
    <property type="entry name" value="SWIB/MDM2 domain"/>
    <property type="match status" value="1"/>
</dbReference>
<name>A0ABR3F8M9_9AGAR</name>
<dbReference type="EC" id="2.7.11.1" evidence="2"/>
<organism evidence="2 3">
    <name type="scientific">Marasmius crinis-equi</name>
    <dbReference type="NCBI Taxonomy" id="585013"/>
    <lineage>
        <taxon>Eukaryota</taxon>
        <taxon>Fungi</taxon>
        <taxon>Dikarya</taxon>
        <taxon>Basidiomycota</taxon>
        <taxon>Agaricomycotina</taxon>
        <taxon>Agaricomycetes</taxon>
        <taxon>Agaricomycetidae</taxon>
        <taxon>Agaricales</taxon>
        <taxon>Marasmiineae</taxon>
        <taxon>Marasmiaceae</taxon>
        <taxon>Marasmius</taxon>
    </lineage>
</organism>
<evidence type="ECO:0000313" key="2">
    <source>
        <dbReference type="EMBL" id="KAL0571452.1"/>
    </source>
</evidence>
<dbReference type="InterPro" id="IPR036885">
    <property type="entry name" value="SWIB_MDM2_dom_sf"/>
</dbReference>
<feature type="domain" description="DM2" evidence="1">
    <location>
        <begin position="213"/>
        <end position="291"/>
    </location>
</feature>
<gene>
    <name evidence="2" type="primary">ssr3_1</name>
    <name evidence="2" type="ORF">V5O48_010521</name>
</gene>
<keyword evidence="3" id="KW-1185">Reference proteome</keyword>
<dbReference type="Proteomes" id="UP001465976">
    <property type="component" value="Unassembled WGS sequence"/>
</dbReference>
<evidence type="ECO:0000313" key="3">
    <source>
        <dbReference type="Proteomes" id="UP001465976"/>
    </source>
</evidence>
<dbReference type="GO" id="GO:0004674">
    <property type="term" value="F:protein serine/threonine kinase activity"/>
    <property type="evidence" value="ECO:0007669"/>
    <property type="project" value="UniProtKB-EC"/>
</dbReference>
<protein>
    <submittedName>
        <fullName evidence="2">SWI/SNF and RSC complex subunit Ssr3</fullName>
        <ecNumber evidence="2">2.7.11.1</ecNumber>
    </submittedName>
</protein>
<dbReference type="InterPro" id="IPR003121">
    <property type="entry name" value="SWIB_MDM2_domain"/>
</dbReference>
<dbReference type="PANTHER" id="PTHR13844">
    <property type="entry name" value="SWI/SNF-RELATED MATRIX-ASSOCIATED ACTIN-DEPENDENT REGULATOR OF CHROMATIN SUBFAMILY D"/>
    <property type="match status" value="1"/>
</dbReference>
<sequence>MHGPAVTTITYVTSRIPPNFAFTFTTTIIPKMDVKAAKRRKLTDKSLPTAILQNPDFAEDSKMYQSLLDMERKLDWVMTRKKVEVQDSFGRGVSTNRTLRLFLSHTVSGQAWQPQEDNSTGETNVPAWQLKIEGRVLELPNQRSKDKGPPRKFSTLVKRLVVELDRDPKLYPESNIVEWPRATGSHNPVMDGFTVRRTGDTPTNIRIVLYLDHYPEQFKVSPELGELLGIKEESRLGTLQALWNYIKINGLQDKNDKRVVHANDPLRQLFGGHDTVPFVKLPEFVARFLMPPEPILLHYTLDPSLPPPDRPTAWDVEVKIQENPSASRTAIQPSKELLTQLTQIDDNLSTMAQSLHNSHLKRTFLQSFARDPAQFVSAWVESQSRDLEVVVGSGPSEGMTVRREELRRGEFFRMGWVEEAVAVQEGLRLAARGVGGQ</sequence>
<dbReference type="CDD" id="cd10568">
    <property type="entry name" value="SWIB_like"/>
    <property type="match status" value="1"/>
</dbReference>
<dbReference type="InterPro" id="IPR019835">
    <property type="entry name" value="SWIB_domain"/>
</dbReference>
<evidence type="ECO:0000259" key="1">
    <source>
        <dbReference type="PROSITE" id="PS51925"/>
    </source>
</evidence>
<dbReference type="EMBL" id="JBAHYK010000770">
    <property type="protein sequence ID" value="KAL0571452.1"/>
    <property type="molecule type" value="Genomic_DNA"/>
</dbReference>
<accession>A0ABR3F8M9</accession>
<dbReference type="SUPFAM" id="SSF47592">
    <property type="entry name" value="SWIB/MDM2 domain"/>
    <property type="match status" value="1"/>
</dbReference>
<reference evidence="2 3" key="1">
    <citation type="submission" date="2024-02" db="EMBL/GenBank/DDBJ databases">
        <title>A draft genome for the cacao thread blight pathogen Marasmius crinis-equi.</title>
        <authorList>
            <person name="Cohen S.P."/>
            <person name="Baruah I.K."/>
            <person name="Amoako-Attah I."/>
            <person name="Bukari Y."/>
            <person name="Meinhardt L.W."/>
            <person name="Bailey B.A."/>
        </authorList>
    </citation>
    <scope>NUCLEOTIDE SEQUENCE [LARGE SCALE GENOMIC DNA]</scope>
    <source>
        <strain evidence="2 3">GH-76</strain>
    </source>
</reference>
<keyword evidence="2" id="KW-0808">Transferase</keyword>
<comment type="caution">
    <text evidence="2">The sequence shown here is derived from an EMBL/GenBank/DDBJ whole genome shotgun (WGS) entry which is preliminary data.</text>
</comment>
<dbReference type="PROSITE" id="PS51925">
    <property type="entry name" value="SWIB_MDM2"/>
    <property type="match status" value="1"/>
</dbReference>